<reference evidence="3" key="1">
    <citation type="submission" date="2023-06" db="EMBL/GenBank/DDBJ databases">
        <title>Genome-scale phylogeny and comparative genomics of the fungal order Sordariales.</title>
        <authorList>
            <consortium name="Lawrence Berkeley National Laboratory"/>
            <person name="Hensen N."/>
            <person name="Bonometti L."/>
            <person name="Westerberg I."/>
            <person name="Brannstrom I.O."/>
            <person name="Guillou S."/>
            <person name="Cros-Aarteil S."/>
            <person name="Calhoun S."/>
            <person name="Haridas S."/>
            <person name="Kuo A."/>
            <person name="Mondo S."/>
            <person name="Pangilinan J."/>
            <person name="Riley R."/>
            <person name="LaButti K."/>
            <person name="Andreopoulos B."/>
            <person name="Lipzen A."/>
            <person name="Chen C."/>
            <person name="Yanf M."/>
            <person name="Daum C."/>
            <person name="Ng V."/>
            <person name="Clum A."/>
            <person name="Steindorff A."/>
            <person name="Ohm R."/>
            <person name="Martin F."/>
            <person name="Silar P."/>
            <person name="Natvig D."/>
            <person name="Lalanne C."/>
            <person name="Gautier V."/>
            <person name="Ament-velasquez S.L."/>
            <person name="Kruys A."/>
            <person name="Hutchinson M.I."/>
            <person name="Powell A.J."/>
            <person name="Barry K."/>
            <person name="Miller A.N."/>
            <person name="Grigoriev I.V."/>
            <person name="Debuchy R."/>
            <person name="Gladieux P."/>
            <person name="Thoren M.H."/>
            <person name="Johannesson H."/>
        </authorList>
    </citation>
    <scope>NUCLEOTIDE SEQUENCE</scope>
    <source>
        <strain evidence="3">SMH3187-1</strain>
    </source>
</reference>
<dbReference type="InterPro" id="IPR010730">
    <property type="entry name" value="HET"/>
</dbReference>
<evidence type="ECO:0000313" key="3">
    <source>
        <dbReference type="EMBL" id="KAK0750915.1"/>
    </source>
</evidence>
<evidence type="ECO:0000259" key="2">
    <source>
        <dbReference type="Pfam" id="PF06985"/>
    </source>
</evidence>
<proteinExistence type="predicted"/>
<evidence type="ECO:0000313" key="4">
    <source>
        <dbReference type="Proteomes" id="UP001172155"/>
    </source>
</evidence>
<dbReference type="EMBL" id="JAUKUD010000002">
    <property type="protein sequence ID" value="KAK0750915.1"/>
    <property type="molecule type" value="Genomic_DNA"/>
</dbReference>
<keyword evidence="4" id="KW-1185">Reference proteome</keyword>
<feature type="domain" description="Heterokaryon incompatibility" evidence="2">
    <location>
        <begin position="196"/>
        <end position="285"/>
    </location>
</feature>
<protein>
    <submittedName>
        <fullName evidence="3">Heterokaryon incompatibility protein-domain-containing protein</fullName>
    </submittedName>
</protein>
<evidence type="ECO:0000256" key="1">
    <source>
        <dbReference type="SAM" id="MobiDB-lite"/>
    </source>
</evidence>
<feature type="compositionally biased region" description="Pro residues" evidence="1">
    <location>
        <begin position="180"/>
        <end position="191"/>
    </location>
</feature>
<dbReference type="AlphaFoldDB" id="A0AA40K9K5"/>
<gene>
    <name evidence="3" type="ORF">B0T18DRAFT_425642</name>
</gene>
<comment type="caution">
    <text evidence="3">The sequence shown here is derived from an EMBL/GenBank/DDBJ whole genome shotgun (WGS) entry which is preliminary data.</text>
</comment>
<feature type="compositionally biased region" description="Pro residues" evidence="1">
    <location>
        <begin position="133"/>
        <end position="142"/>
    </location>
</feature>
<feature type="region of interest" description="Disordered" evidence="1">
    <location>
        <begin position="102"/>
        <end position="195"/>
    </location>
</feature>
<dbReference type="Proteomes" id="UP001172155">
    <property type="component" value="Unassembled WGS sequence"/>
</dbReference>
<name>A0AA40K9K5_9PEZI</name>
<dbReference type="PANTHER" id="PTHR33112:SF9">
    <property type="entry name" value="HETEROKARYON INCOMPATIBILITY DOMAIN-CONTAINING PROTEIN"/>
    <property type="match status" value="1"/>
</dbReference>
<organism evidence="3 4">
    <name type="scientific">Schizothecium vesticola</name>
    <dbReference type="NCBI Taxonomy" id="314040"/>
    <lineage>
        <taxon>Eukaryota</taxon>
        <taxon>Fungi</taxon>
        <taxon>Dikarya</taxon>
        <taxon>Ascomycota</taxon>
        <taxon>Pezizomycotina</taxon>
        <taxon>Sordariomycetes</taxon>
        <taxon>Sordariomycetidae</taxon>
        <taxon>Sordariales</taxon>
        <taxon>Schizotheciaceae</taxon>
        <taxon>Schizothecium</taxon>
    </lineage>
</organism>
<accession>A0AA40K9K5</accession>
<feature type="compositionally biased region" description="Pro residues" evidence="1">
    <location>
        <begin position="150"/>
        <end position="172"/>
    </location>
</feature>
<sequence>MSKMMQKISQSLAPPGAPPCPVCHNLIFTSSDLKISVAQLRNESLCPCCSLLWHLISKITSSDTVHADISYDHLLFTLSSFRDRHGTGPLYGHLLPNPLLGGTPTPGHDLQFYTHPSAPPSPYPSIGAAPRFPSTPSPPPHSPSSAPGSHPAPPPPAGTPPAPHPPYHPPPHPPHRRPPHPSPPLPPPPGPSTASYAALSHCWANRPTTRTLTSTLAAHLVALPHPLPQTFADAVAVTRALDIPYLWIDSLCIVQDDRADWAREASLMGDVYANALVTVAADAAAAGGAEGGFLAPGVRRVGREVGGPAAGGATVVASPRTLRTTSVVKRFLLDAALGEAGATWRREVVPAYTRLDLTVATDRLPALEGLARAMGELRGGGRVYLWGLWRASLGRDLLWRTETEVNERRRVGFLPEGYAPTWSWGSVVGQVMYDGVDEDDEVVGFKVVDVGDGDDGRLTVLKGRGCAVDLTLKDDRLGPARHRP</sequence>
<dbReference type="Pfam" id="PF06985">
    <property type="entry name" value="HET"/>
    <property type="match status" value="1"/>
</dbReference>
<dbReference type="PANTHER" id="PTHR33112">
    <property type="entry name" value="DOMAIN PROTEIN, PUTATIVE-RELATED"/>
    <property type="match status" value="1"/>
</dbReference>